<evidence type="ECO:0000256" key="13">
    <source>
        <dbReference type="ARBA" id="ARBA00023306"/>
    </source>
</evidence>
<comment type="function">
    <text evidence="2 16">Cell wall formation.</text>
</comment>
<dbReference type="InterPro" id="IPR036635">
    <property type="entry name" value="MurB_C_sf"/>
</dbReference>
<evidence type="ECO:0000256" key="12">
    <source>
        <dbReference type="ARBA" id="ARBA00023002"/>
    </source>
</evidence>
<comment type="catalytic activity">
    <reaction evidence="15 16">
        <text>UDP-N-acetyl-alpha-D-muramate + NADP(+) = UDP-N-acetyl-3-O-(1-carboxyvinyl)-alpha-D-glucosamine + NADPH + H(+)</text>
        <dbReference type="Rhea" id="RHEA:12248"/>
        <dbReference type="ChEBI" id="CHEBI:15378"/>
        <dbReference type="ChEBI" id="CHEBI:57783"/>
        <dbReference type="ChEBI" id="CHEBI:58349"/>
        <dbReference type="ChEBI" id="CHEBI:68483"/>
        <dbReference type="ChEBI" id="CHEBI:70757"/>
        <dbReference type="EC" id="1.3.1.98"/>
    </reaction>
</comment>
<keyword evidence="7 16" id="KW-0285">Flavoprotein</keyword>
<dbReference type="UniPathway" id="UPA00219"/>
<evidence type="ECO:0000256" key="1">
    <source>
        <dbReference type="ARBA" id="ARBA00001974"/>
    </source>
</evidence>
<dbReference type="Gene3D" id="3.30.43.10">
    <property type="entry name" value="Uridine Diphospho-n-acetylenolpyruvylglucosamine Reductase, domain 2"/>
    <property type="match status" value="1"/>
</dbReference>
<dbReference type="EMBL" id="MHPP01000016">
    <property type="protein sequence ID" value="OGZ84445.1"/>
    <property type="molecule type" value="Genomic_DNA"/>
</dbReference>
<keyword evidence="6 16" id="KW-0132">Cell division</keyword>
<keyword evidence="12 16" id="KW-0560">Oxidoreductase</keyword>
<dbReference type="Pfam" id="PF01565">
    <property type="entry name" value="FAD_binding_4"/>
    <property type="match status" value="1"/>
</dbReference>
<comment type="caution">
    <text evidence="18">The sequence shown here is derived from an EMBL/GenBank/DDBJ whole genome shotgun (WGS) entry which is preliminary data.</text>
</comment>
<dbReference type="Proteomes" id="UP000177751">
    <property type="component" value="Unassembled WGS sequence"/>
</dbReference>
<dbReference type="Gene3D" id="3.90.78.10">
    <property type="entry name" value="UDP-N-acetylenolpyruvoylglucosamine reductase, C-terminal domain"/>
    <property type="match status" value="1"/>
</dbReference>
<evidence type="ECO:0000313" key="18">
    <source>
        <dbReference type="EMBL" id="OGZ84445.1"/>
    </source>
</evidence>
<evidence type="ECO:0000256" key="8">
    <source>
        <dbReference type="ARBA" id="ARBA00022827"/>
    </source>
</evidence>
<dbReference type="NCBIfam" id="NF010480">
    <property type="entry name" value="PRK13905.1"/>
    <property type="match status" value="1"/>
</dbReference>
<dbReference type="InterPro" id="IPR011601">
    <property type="entry name" value="MurB_C"/>
</dbReference>
<dbReference type="PROSITE" id="PS51387">
    <property type="entry name" value="FAD_PCMH"/>
    <property type="match status" value="1"/>
</dbReference>
<evidence type="ECO:0000256" key="15">
    <source>
        <dbReference type="ARBA" id="ARBA00048914"/>
    </source>
</evidence>
<comment type="cofactor">
    <cofactor evidence="1 16">
        <name>FAD</name>
        <dbReference type="ChEBI" id="CHEBI:57692"/>
    </cofactor>
</comment>
<accession>A0A1G2JBF5</accession>
<evidence type="ECO:0000259" key="17">
    <source>
        <dbReference type="PROSITE" id="PS51387"/>
    </source>
</evidence>
<organism evidence="18 19">
    <name type="scientific">Candidatus Staskawiczbacteria bacterium RIFOXYC1_FULL_38_18</name>
    <dbReference type="NCBI Taxonomy" id="1802229"/>
    <lineage>
        <taxon>Bacteria</taxon>
        <taxon>Candidatus Staskawicziibacteriota</taxon>
    </lineage>
</organism>
<keyword evidence="14 16" id="KW-0961">Cell wall biogenesis/degradation</keyword>
<comment type="similarity">
    <text evidence="16">Belongs to the MurB family.</text>
</comment>
<evidence type="ECO:0000256" key="4">
    <source>
        <dbReference type="ARBA" id="ARBA00004752"/>
    </source>
</evidence>
<dbReference type="GO" id="GO:0008360">
    <property type="term" value="P:regulation of cell shape"/>
    <property type="evidence" value="ECO:0007669"/>
    <property type="project" value="UniProtKB-KW"/>
</dbReference>
<dbReference type="HAMAP" id="MF_00037">
    <property type="entry name" value="MurB"/>
    <property type="match status" value="1"/>
</dbReference>
<keyword evidence="11 16" id="KW-0573">Peptidoglycan synthesis</keyword>
<evidence type="ECO:0000256" key="14">
    <source>
        <dbReference type="ARBA" id="ARBA00023316"/>
    </source>
</evidence>
<comment type="caution">
    <text evidence="16">Lacks conserved residue(s) required for the propagation of feature annotation.</text>
</comment>
<dbReference type="Gene3D" id="3.30.465.10">
    <property type="match status" value="1"/>
</dbReference>
<evidence type="ECO:0000256" key="7">
    <source>
        <dbReference type="ARBA" id="ARBA00022630"/>
    </source>
</evidence>
<dbReference type="SUPFAM" id="SSF56176">
    <property type="entry name" value="FAD-binding/transporter-associated domain-like"/>
    <property type="match status" value="1"/>
</dbReference>
<dbReference type="EC" id="1.3.1.98" evidence="16"/>
<evidence type="ECO:0000313" key="19">
    <source>
        <dbReference type="Proteomes" id="UP000177751"/>
    </source>
</evidence>
<keyword evidence="9 16" id="KW-0521">NADP</keyword>
<evidence type="ECO:0000256" key="9">
    <source>
        <dbReference type="ARBA" id="ARBA00022857"/>
    </source>
</evidence>
<comment type="pathway">
    <text evidence="4 16">Cell wall biogenesis; peptidoglycan biosynthesis.</text>
</comment>
<feature type="active site" description="Proton donor" evidence="16">
    <location>
        <position position="225"/>
    </location>
</feature>
<dbReference type="GO" id="GO:0005829">
    <property type="term" value="C:cytosol"/>
    <property type="evidence" value="ECO:0007669"/>
    <property type="project" value="TreeGrafter"/>
</dbReference>
<proteinExistence type="inferred from homology"/>
<evidence type="ECO:0000256" key="3">
    <source>
        <dbReference type="ARBA" id="ARBA00004496"/>
    </source>
</evidence>
<gene>
    <name evidence="16" type="primary">murB</name>
    <name evidence="18" type="ORF">A2401_02945</name>
</gene>
<dbReference type="GO" id="GO:0071555">
    <property type="term" value="P:cell wall organization"/>
    <property type="evidence" value="ECO:0007669"/>
    <property type="project" value="UniProtKB-KW"/>
</dbReference>
<evidence type="ECO:0000256" key="5">
    <source>
        <dbReference type="ARBA" id="ARBA00022490"/>
    </source>
</evidence>
<evidence type="ECO:0000256" key="2">
    <source>
        <dbReference type="ARBA" id="ARBA00003921"/>
    </source>
</evidence>
<name>A0A1G2JBF5_9BACT</name>
<dbReference type="Pfam" id="PF02873">
    <property type="entry name" value="MurB_C"/>
    <property type="match status" value="1"/>
</dbReference>
<dbReference type="GO" id="GO:0071949">
    <property type="term" value="F:FAD binding"/>
    <property type="evidence" value="ECO:0007669"/>
    <property type="project" value="InterPro"/>
</dbReference>
<evidence type="ECO:0000256" key="16">
    <source>
        <dbReference type="HAMAP-Rule" id="MF_00037"/>
    </source>
</evidence>
<dbReference type="NCBIfam" id="TIGR00179">
    <property type="entry name" value="murB"/>
    <property type="match status" value="1"/>
</dbReference>
<keyword evidence="5 16" id="KW-0963">Cytoplasm</keyword>
<dbReference type="InterPro" id="IPR036318">
    <property type="entry name" value="FAD-bd_PCMH-like_sf"/>
</dbReference>
<sequence length="323" mass="35632">MKKEIFLKLKVKLPRIKKNVSLKNFTTYKIGGLAEYFFVAKSKEDLMGAVKIAKEFKWPIFILGGGSNLLISDKGLKGLVIKMDILGIEFKGNKVYAGAGTDLTNLAYSSLDNGLSGLEWAAGIPSATIGGAVYGNAQAFGTRISDNIKSVEALDLKTLRIINFNKNQCAFSLKNSIFKKNKKLVIISVILELKTNNKKEIAEKIKEHLAHRKKGHPVNFPSAGSTFVNPEKKIIDKRLLKKYPELKNFNERGIIPAGYLIQKTGLQGKIIGGAQISPMHANFIVNIKNAKAKDVLTLIKLAQKKVKKTFGILLEAEVQFIGF</sequence>
<feature type="domain" description="FAD-binding PCMH-type" evidence="17">
    <location>
        <begin position="29"/>
        <end position="196"/>
    </location>
</feature>
<dbReference type="InterPro" id="IPR016169">
    <property type="entry name" value="FAD-bd_PCMH_sub2"/>
</dbReference>
<keyword evidence="10 16" id="KW-0133">Cell shape</keyword>
<keyword evidence="8 16" id="KW-0274">FAD</keyword>
<dbReference type="GO" id="GO:0009252">
    <property type="term" value="P:peptidoglycan biosynthetic process"/>
    <property type="evidence" value="ECO:0007669"/>
    <property type="project" value="UniProtKB-UniRule"/>
</dbReference>
<dbReference type="SUPFAM" id="SSF56194">
    <property type="entry name" value="Uridine diphospho-N-Acetylenolpyruvylglucosamine reductase, MurB, C-terminal domain"/>
    <property type="match status" value="1"/>
</dbReference>
<keyword evidence="13 16" id="KW-0131">Cell cycle</keyword>
<reference evidence="18 19" key="1">
    <citation type="journal article" date="2016" name="Nat. Commun.">
        <title>Thousands of microbial genomes shed light on interconnected biogeochemical processes in an aquifer system.</title>
        <authorList>
            <person name="Anantharaman K."/>
            <person name="Brown C.T."/>
            <person name="Hug L.A."/>
            <person name="Sharon I."/>
            <person name="Castelle C.J."/>
            <person name="Probst A.J."/>
            <person name="Thomas B.C."/>
            <person name="Singh A."/>
            <person name="Wilkins M.J."/>
            <person name="Karaoz U."/>
            <person name="Brodie E.L."/>
            <person name="Williams K.H."/>
            <person name="Hubbard S.S."/>
            <person name="Banfield J.F."/>
        </authorList>
    </citation>
    <scope>NUCLEOTIDE SEQUENCE [LARGE SCALE GENOMIC DNA]</scope>
</reference>
<dbReference type="InterPro" id="IPR003170">
    <property type="entry name" value="MurB"/>
</dbReference>
<dbReference type="STRING" id="1802229.A2401_02945"/>
<dbReference type="GO" id="GO:0051301">
    <property type="term" value="P:cell division"/>
    <property type="evidence" value="ECO:0007669"/>
    <property type="project" value="UniProtKB-KW"/>
</dbReference>
<dbReference type="GO" id="GO:0008762">
    <property type="term" value="F:UDP-N-acetylmuramate dehydrogenase activity"/>
    <property type="evidence" value="ECO:0007669"/>
    <property type="project" value="UniProtKB-UniRule"/>
</dbReference>
<dbReference type="AlphaFoldDB" id="A0A1G2JBF5"/>
<evidence type="ECO:0000256" key="10">
    <source>
        <dbReference type="ARBA" id="ARBA00022960"/>
    </source>
</evidence>
<protein>
    <recommendedName>
        <fullName evidence="16">UDP-N-acetylenolpyruvoylglucosamine reductase</fullName>
        <ecNumber evidence="16">1.3.1.98</ecNumber>
    </recommendedName>
    <alternativeName>
        <fullName evidence="16">UDP-N-acetylmuramate dehydrogenase</fullName>
    </alternativeName>
</protein>
<evidence type="ECO:0000256" key="6">
    <source>
        <dbReference type="ARBA" id="ARBA00022618"/>
    </source>
</evidence>
<feature type="active site" evidence="16">
    <location>
        <position position="317"/>
    </location>
</feature>
<evidence type="ECO:0000256" key="11">
    <source>
        <dbReference type="ARBA" id="ARBA00022984"/>
    </source>
</evidence>
<dbReference type="InterPro" id="IPR016166">
    <property type="entry name" value="FAD-bd_PCMH"/>
</dbReference>
<comment type="subcellular location">
    <subcellularLocation>
        <location evidence="3 16">Cytoplasm</location>
    </subcellularLocation>
</comment>
<dbReference type="PANTHER" id="PTHR21071:SF4">
    <property type="entry name" value="UDP-N-ACETYLENOLPYRUVOYLGLUCOSAMINE REDUCTASE"/>
    <property type="match status" value="1"/>
</dbReference>
<dbReference type="PANTHER" id="PTHR21071">
    <property type="entry name" value="UDP-N-ACETYLENOLPYRUVOYLGLUCOSAMINE REDUCTASE"/>
    <property type="match status" value="1"/>
</dbReference>
<dbReference type="InterPro" id="IPR016167">
    <property type="entry name" value="FAD-bd_PCMH_sub1"/>
</dbReference>
<dbReference type="InterPro" id="IPR006094">
    <property type="entry name" value="Oxid_FAD_bind_N"/>
</dbReference>